<sequence length="608" mass="66365">MIACGMCDLSPGLNTPIRIGCFGTRCGLLVTGTADDPLSVPSSTKRCHSDRLLSVDFVDVYEDLVPETVDDGCSPSAVVAPSIHKDTSTCIIDGAASGGCADFVTPSANYEGNRKAGPGVFKCLAVPPSVGRKTQPSIAWFKHDINAPKDVITPLPFTPAKKPKVVPRMQDGFTVSRRIASDSLVDGSGPKGVTDITSSTNNVTSCSSCDVSASNGMVPILQGRKSYRHKVLLKLRKKQEKNNYDLARFLLVKFGGPGTAAGRSVIKDRALLECSALCCLDKSDVESFYQRERAILMTELSQRIAVHNLSASQLNRKLAKLLPPSTWFNHLKLHQKVTSQEKWNPFSIFGSALPYVDIKEVFDNVDCGKGANRLNEQNSNLSVANAPEPANRANNGDEARENRCKGHTGHENAYKTVDTTPGINWSGDPLVLDEILWYLEATGKYVDKSKQVCVLQKCFCVTPNPQIAFNWNDSRNPVWKDYRGPRASMGQALSPSIYKESMLDYARLQDELEPIMEDKGFPSESYRGVSLSALDAEDARGSAHSGATNVAIDRDCICSSGHTQFKGGFGTRSSNVNTPAPPKHHAKMQQLIYYRNYFKVNRVDSGTL</sequence>
<dbReference type="AlphaFoldDB" id="A0AAD9GHC3"/>
<evidence type="ECO:0000256" key="1">
    <source>
        <dbReference type="SAM" id="MobiDB-lite"/>
    </source>
</evidence>
<feature type="region of interest" description="Disordered" evidence="1">
    <location>
        <begin position="383"/>
        <end position="413"/>
    </location>
</feature>
<proteinExistence type="predicted"/>
<accession>A0AAD9GHC3</accession>
<evidence type="ECO:0000313" key="3">
    <source>
        <dbReference type="Proteomes" id="UP001195914"/>
    </source>
</evidence>
<dbReference type="Proteomes" id="UP001195914">
    <property type="component" value="Unassembled WGS sequence"/>
</dbReference>
<feature type="compositionally biased region" description="Basic and acidic residues" evidence="1">
    <location>
        <begin position="395"/>
        <end position="413"/>
    </location>
</feature>
<comment type="caution">
    <text evidence="2">The sequence shown here is derived from an EMBL/GenBank/DDBJ whole genome shotgun (WGS) entry which is preliminary data.</text>
</comment>
<reference evidence="2" key="1">
    <citation type="journal article" date="2014" name="Nucleic Acids Res.">
        <title>The evolutionary dynamics of variant antigen genes in Babesia reveal a history of genomic innovation underlying host-parasite interaction.</title>
        <authorList>
            <person name="Jackson A.P."/>
            <person name="Otto T.D."/>
            <person name="Darby A."/>
            <person name="Ramaprasad A."/>
            <person name="Xia D."/>
            <person name="Echaide I.E."/>
            <person name="Farber M."/>
            <person name="Gahlot S."/>
            <person name="Gamble J."/>
            <person name="Gupta D."/>
            <person name="Gupta Y."/>
            <person name="Jackson L."/>
            <person name="Malandrin L."/>
            <person name="Malas T.B."/>
            <person name="Moussa E."/>
            <person name="Nair M."/>
            <person name="Reid A.J."/>
            <person name="Sanders M."/>
            <person name="Sharma J."/>
            <person name="Tracey A."/>
            <person name="Quail M.A."/>
            <person name="Weir W."/>
            <person name="Wastling J.M."/>
            <person name="Hall N."/>
            <person name="Willadsen P."/>
            <person name="Lingelbach K."/>
            <person name="Shiels B."/>
            <person name="Tait A."/>
            <person name="Berriman M."/>
            <person name="Allred D.R."/>
            <person name="Pain A."/>
        </authorList>
    </citation>
    <scope>NUCLEOTIDE SEQUENCE</scope>
    <source>
        <strain evidence="2">1802A</strain>
    </source>
</reference>
<name>A0AAD9GHC3_BABDI</name>
<evidence type="ECO:0000313" key="2">
    <source>
        <dbReference type="EMBL" id="KAK1938457.1"/>
    </source>
</evidence>
<gene>
    <name evidence="2" type="ORF">X943_001422</name>
</gene>
<feature type="compositionally biased region" description="Low complexity" evidence="1">
    <location>
        <begin position="384"/>
        <end position="394"/>
    </location>
</feature>
<dbReference type="EMBL" id="JAHBMH010000024">
    <property type="protein sequence ID" value="KAK1938457.1"/>
    <property type="molecule type" value="Genomic_DNA"/>
</dbReference>
<reference evidence="2" key="2">
    <citation type="submission" date="2021-05" db="EMBL/GenBank/DDBJ databases">
        <authorList>
            <person name="Pain A."/>
        </authorList>
    </citation>
    <scope>NUCLEOTIDE SEQUENCE</scope>
    <source>
        <strain evidence="2">1802A</strain>
    </source>
</reference>
<protein>
    <submittedName>
        <fullName evidence="2">Uncharacterized protein</fullName>
    </submittedName>
</protein>
<organism evidence="2 3">
    <name type="scientific">Babesia divergens</name>
    <dbReference type="NCBI Taxonomy" id="32595"/>
    <lineage>
        <taxon>Eukaryota</taxon>
        <taxon>Sar</taxon>
        <taxon>Alveolata</taxon>
        <taxon>Apicomplexa</taxon>
        <taxon>Aconoidasida</taxon>
        <taxon>Piroplasmida</taxon>
        <taxon>Babesiidae</taxon>
        <taxon>Babesia</taxon>
    </lineage>
</organism>
<keyword evidence="3" id="KW-1185">Reference proteome</keyword>